<dbReference type="Proteomes" id="UP000224130">
    <property type="component" value="Unassembled WGS sequence"/>
</dbReference>
<evidence type="ECO:0000313" key="3">
    <source>
        <dbReference type="Proteomes" id="UP000224130"/>
    </source>
</evidence>
<dbReference type="AlphaFoldDB" id="A0A2A9EY35"/>
<organism evidence="2 3">
    <name type="scientific">Isoptericola jiangsuensis</name>
    <dbReference type="NCBI Taxonomy" id="548579"/>
    <lineage>
        <taxon>Bacteria</taxon>
        <taxon>Bacillati</taxon>
        <taxon>Actinomycetota</taxon>
        <taxon>Actinomycetes</taxon>
        <taxon>Micrococcales</taxon>
        <taxon>Promicromonosporaceae</taxon>
        <taxon>Isoptericola</taxon>
    </lineage>
</organism>
<gene>
    <name evidence="2" type="ORF">ATJ88_2486</name>
</gene>
<feature type="transmembrane region" description="Helical" evidence="1">
    <location>
        <begin position="6"/>
        <end position="24"/>
    </location>
</feature>
<keyword evidence="3" id="KW-1185">Reference proteome</keyword>
<dbReference type="OrthoDB" id="5243064at2"/>
<evidence type="ECO:0000313" key="2">
    <source>
        <dbReference type="EMBL" id="PFG43778.1"/>
    </source>
</evidence>
<keyword evidence="1" id="KW-0472">Membrane</keyword>
<comment type="caution">
    <text evidence="2">The sequence shown here is derived from an EMBL/GenBank/DDBJ whole genome shotgun (WGS) entry which is preliminary data.</text>
</comment>
<sequence>MTTGLQIALAGGALVGLGVALLLWRLVPMRPDAADVVKRYSPQGVRDREATTRAALSTTSATERLGVWALRTVPDGWWGRTPTRELALLQIPLHRHYGSKILYALVGLLIAPIGAYVLAAVGIALPIAVPVAGSLVAAAVLFWLPDFNARDDARKARSEFNRALGAYIDLVALERLGGSGSREAMELAAKVGDNWVFRRIGEELARSRWSGIAPWDALHTLADELGLPDLADLGDVMRLTSEGSQVYDQLRARSEAVRAAMLANELAKANAAGERMTLPMALLSVVFLVILVVPALLQLTGGA</sequence>
<keyword evidence="1" id="KW-0812">Transmembrane</keyword>
<feature type="transmembrane region" description="Helical" evidence="1">
    <location>
        <begin position="278"/>
        <end position="297"/>
    </location>
</feature>
<dbReference type="PANTHER" id="PTHR35007">
    <property type="entry name" value="INTEGRAL MEMBRANE PROTEIN-RELATED"/>
    <property type="match status" value="1"/>
</dbReference>
<feature type="transmembrane region" description="Helical" evidence="1">
    <location>
        <begin position="127"/>
        <end position="145"/>
    </location>
</feature>
<evidence type="ECO:0000256" key="1">
    <source>
        <dbReference type="SAM" id="Phobius"/>
    </source>
</evidence>
<protein>
    <submittedName>
        <fullName evidence="2">Flp pilus assembly protein TadB</fullName>
    </submittedName>
</protein>
<dbReference type="EMBL" id="PDJJ01000001">
    <property type="protein sequence ID" value="PFG43778.1"/>
    <property type="molecule type" value="Genomic_DNA"/>
</dbReference>
<proteinExistence type="predicted"/>
<feature type="transmembrane region" description="Helical" evidence="1">
    <location>
        <begin position="101"/>
        <end position="121"/>
    </location>
</feature>
<accession>A0A2A9EY35</accession>
<name>A0A2A9EY35_9MICO</name>
<dbReference type="RefSeq" id="WP_098464083.1">
    <property type="nucleotide sequence ID" value="NZ_PDJJ01000001.1"/>
</dbReference>
<dbReference type="PANTHER" id="PTHR35007:SF1">
    <property type="entry name" value="PILUS ASSEMBLY PROTEIN"/>
    <property type="match status" value="1"/>
</dbReference>
<keyword evidence="1" id="KW-1133">Transmembrane helix</keyword>
<reference evidence="2 3" key="1">
    <citation type="submission" date="2017-10" db="EMBL/GenBank/DDBJ databases">
        <title>Sequencing the genomes of 1000 actinobacteria strains.</title>
        <authorList>
            <person name="Klenk H.-P."/>
        </authorList>
    </citation>
    <scope>NUCLEOTIDE SEQUENCE [LARGE SCALE GENOMIC DNA]</scope>
    <source>
        <strain evidence="2 3">DSM 21863</strain>
    </source>
</reference>